<dbReference type="InterPro" id="IPR021822">
    <property type="entry name" value="DUF3405"/>
</dbReference>
<dbReference type="InterPro" id="IPR006598">
    <property type="entry name" value="CAP10"/>
</dbReference>
<keyword evidence="1" id="KW-0812">Transmembrane</keyword>
<evidence type="ECO:0000313" key="3">
    <source>
        <dbReference type="EMBL" id="KJX97825.1"/>
    </source>
</evidence>
<dbReference type="Proteomes" id="UP000033647">
    <property type="component" value="Unassembled WGS sequence"/>
</dbReference>
<evidence type="ECO:0000259" key="2">
    <source>
        <dbReference type="SMART" id="SM00672"/>
    </source>
</evidence>
<feature type="transmembrane region" description="Helical" evidence="1">
    <location>
        <begin position="709"/>
        <end position="728"/>
    </location>
</feature>
<sequence>MNRLYWLGRIAVATCCTLALVLLFVWHREYNPAAWHDPAEPNIAREPFNKPLPHIRRIACKGPRGLRLDDRDSRDLQRPLKALPGALNVTIFPRPTIGSYEELGLEESWMSFAQRYGPYGYGEQETSYGFPRVIWNKVDWGALQTECLKDNERMFGATNYSIGENRFQLQNESTEPILPPASRTGRHAIVMRTWSTYVYKDEDYWNLRSIINEASLATGGKYSVILLVDVKCKGCETIHSDPSKYQRVLEESVPREFRNIAVLFHPKLQESWYDKIGEYKPFWQIMQPLQLLAHFYNDFDHYWQFEMDTRFTGHVGNMLEAFDRFGAAQPYKQALERASFAYIPKIHGTYEKFTAAIDEASKGGSSVWGPVNVKNVQPIGPTPLLQDPRNGSLEWRIGEEADLLVLGPITDVRTSHWPFGYWRTGDLKDYDNLPRYLTTPAQARASWELLEGIHRAQHDHGIAVASESTLPSFAVWLGLKIVSMPIPKFQFPERDILELSTVMNGEGYGDGIARGIDLPFFVRPLTWSWWSSLCDPVFERWMGLQPKHYKGDGGEHTHPEYVEVPNELPWFMAEVNGTVYMPGEVLGLCRIPVISDEGKDISRLCWRIVATLAVVAGIFLGVFGLIIPSMIHTIGTGMAKAIFWFSLLQLRRHAPWYVAPAIESFGLVASRDPYVQSSEAHAVFNVVASAVTLAQVVYILPKEAKARHGLWIFMLASIVPYLFNSLAIRGSVTAILHDHPIEHLVNNAKADFEALLQQQSKDFTSAQNEYQRRYNMEPPPGFEDWYNFAKAHNSPIIDNFDTIHDSVSPFWRLSGNEVFRMMRRARSSTPTELWQCIVGSNPSQTTCAHHEHQFDRHISLLFNQLLGDESIKLPGVKVLVNGLDEPSIMIPPESLGTGVIGVDGHFNLTVMSRRPVWEDITRHCSSKRRDASPPEKPGTFGMPFVTDKSSNMDLCQHPEYQTTHGLLQRPSSFSLIEEPLPVLSPGVPSTMADILYPSAAYIEEEFQYDETHDPDWEHKRNNLYWAGSNTGGFSTDGQWRFFHRQRFVALAQNLEQKSHIYLRKIGESVQRVGSTFLNARLYDVAFTRIFQCERSACRGQRTYFRRKPWADRYKALRSRLAFDLDGNGISGRYYHLLASKSAPLKQTLLREWHDDRLIPWAHYIPVSQSMDELPELVNYLISSEIGQQKAKEIAELGRDWHAKAFREVDMTIYVYRLLLELARLQDVKRAASVSAKTGLYSKP</sequence>
<name>A0A0F4GNP3_9PEZI</name>
<keyword evidence="4" id="KW-1185">Reference proteome</keyword>
<dbReference type="AlphaFoldDB" id="A0A0F4GNP3"/>
<gene>
    <name evidence="3" type="ORF">TI39_contig457g00018</name>
</gene>
<accession>A0A0F4GNP3</accession>
<comment type="caution">
    <text evidence="3">The sequence shown here is derived from an EMBL/GenBank/DDBJ whole genome shotgun (WGS) entry which is preliminary data.</text>
</comment>
<dbReference type="PANTHER" id="PTHR36205:SF2">
    <property type="entry name" value="MAJOR FACILITATOR SUPERFAMILY TRANSPORTER"/>
    <property type="match status" value="1"/>
</dbReference>
<dbReference type="OrthoDB" id="3353407at2759"/>
<organism evidence="3 4">
    <name type="scientific">Zymoseptoria brevis</name>
    <dbReference type="NCBI Taxonomy" id="1047168"/>
    <lineage>
        <taxon>Eukaryota</taxon>
        <taxon>Fungi</taxon>
        <taxon>Dikarya</taxon>
        <taxon>Ascomycota</taxon>
        <taxon>Pezizomycotina</taxon>
        <taxon>Dothideomycetes</taxon>
        <taxon>Dothideomycetidae</taxon>
        <taxon>Mycosphaerellales</taxon>
        <taxon>Mycosphaerellaceae</taxon>
        <taxon>Zymoseptoria</taxon>
    </lineage>
</organism>
<dbReference type="Pfam" id="PF11885">
    <property type="entry name" value="DUF3405"/>
    <property type="match status" value="1"/>
</dbReference>
<keyword evidence="1" id="KW-1133">Transmembrane helix</keyword>
<feature type="domain" description="Glycosyl transferase CAP10" evidence="2">
    <location>
        <begin position="948"/>
        <end position="1228"/>
    </location>
</feature>
<feature type="transmembrane region" description="Helical" evidence="1">
    <location>
        <begin position="604"/>
        <end position="627"/>
    </location>
</feature>
<keyword evidence="1" id="KW-0472">Membrane</keyword>
<proteinExistence type="predicted"/>
<reference evidence="3 4" key="1">
    <citation type="submission" date="2015-03" db="EMBL/GenBank/DDBJ databases">
        <title>RNA-seq based gene annotation and comparative genomics of four Zymoseptoria species reveal species-specific pathogenicity related genes and transposable element activity.</title>
        <authorList>
            <person name="Grandaubert J."/>
            <person name="Bhattacharyya A."/>
            <person name="Stukenbrock E.H."/>
        </authorList>
    </citation>
    <scope>NUCLEOTIDE SEQUENCE [LARGE SCALE GENOMIC DNA]</scope>
    <source>
        <strain evidence="3 4">Zb18110</strain>
    </source>
</reference>
<evidence type="ECO:0000313" key="4">
    <source>
        <dbReference type="Proteomes" id="UP000033647"/>
    </source>
</evidence>
<dbReference type="SMART" id="SM00672">
    <property type="entry name" value="CAP10"/>
    <property type="match status" value="1"/>
</dbReference>
<protein>
    <recommendedName>
        <fullName evidence="2">Glycosyl transferase CAP10 domain-containing protein</fullName>
    </recommendedName>
</protein>
<evidence type="ECO:0000256" key="1">
    <source>
        <dbReference type="SAM" id="Phobius"/>
    </source>
</evidence>
<feature type="transmembrane region" description="Helical" evidence="1">
    <location>
        <begin position="6"/>
        <end position="26"/>
    </location>
</feature>
<dbReference type="Pfam" id="PF05686">
    <property type="entry name" value="Glyco_transf_90"/>
    <property type="match status" value="1"/>
</dbReference>
<dbReference type="EMBL" id="LAFY01000449">
    <property type="protein sequence ID" value="KJX97825.1"/>
    <property type="molecule type" value="Genomic_DNA"/>
</dbReference>
<dbReference type="PANTHER" id="PTHR36205">
    <property type="entry name" value="CHROMOSOME 19, WHOLE GENOME SHOTGUN SEQUENCE"/>
    <property type="match status" value="1"/>
</dbReference>